<protein>
    <submittedName>
        <fullName evidence="1">Uncharacterized protein</fullName>
    </submittedName>
</protein>
<dbReference type="Proteomes" id="UP000829196">
    <property type="component" value="Unassembled WGS sequence"/>
</dbReference>
<gene>
    <name evidence="1" type="ORF">KFK09_026292</name>
</gene>
<evidence type="ECO:0000313" key="2">
    <source>
        <dbReference type="Proteomes" id="UP000829196"/>
    </source>
</evidence>
<comment type="caution">
    <text evidence="1">The sequence shown here is derived from an EMBL/GenBank/DDBJ whole genome shotgun (WGS) entry which is preliminary data.</text>
</comment>
<proteinExistence type="predicted"/>
<keyword evidence="2" id="KW-1185">Reference proteome</keyword>
<sequence>MGEKRYAQQITQGPTMKADISISIKKENQICNEHNLLTNIDQIEWIATCLQSINSIEFSRNFWETFKLIKMQGANAFTTYKRLQLTKVDVVVPCSSNVSKNYESITARCIELNE</sequence>
<dbReference type="EMBL" id="JAGYWB010000018">
    <property type="protein sequence ID" value="KAI0492027.1"/>
    <property type="molecule type" value="Genomic_DNA"/>
</dbReference>
<dbReference type="AlphaFoldDB" id="A0A8T3A6D1"/>
<reference evidence="1" key="1">
    <citation type="journal article" date="2022" name="Front. Genet.">
        <title>Chromosome-Scale Assembly of the Dendrobium nobile Genome Provides Insights Into the Molecular Mechanism of the Biosynthesis of the Medicinal Active Ingredient of Dendrobium.</title>
        <authorList>
            <person name="Xu Q."/>
            <person name="Niu S.-C."/>
            <person name="Li K.-L."/>
            <person name="Zheng P.-J."/>
            <person name="Zhang X.-J."/>
            <person name="Jia Y."/>
            <person name="Liu Y."/>
            <person name="Niu Y.-X."/>
            <person name="Yu L.-H."/>
            <person name="Chen D.-F."/>
            <person name="Zhang G.-Q."/>
        </authorList>
    </citation>
    <scope>NUCLEOTIDE SEQUENCE</scope>
    <source>
        <tissue evidence="1">Leaf</tissue>
    </source>
</reference>
<name>A0A8T3A6D1_DENNO</name>
<accession>A0A8T3A6D1</accession>
<evidence type="ECO:0000313" key="1">
    <source>
        <dbReference type="EMBL" id="KAI0492027.1"/>
    </source>
</evidence>
<organism evidence="1 2">
    <name type="scientific">Dendrobium nobile</name>
    <name type="common">Orchid</name>
    <dbReference type="NCBI Taxonomy" id="94219"/>
    <lineage>
        <taxon>Eukaryota</taxon>
        <taxon>Viridiplantae</taxon>
        <taxon>Streptophyta</taxon>
        <taxon>Embryophyta</taxon>
        <taxon>Tracheophyta</taxon>
        <taxon>Spermatophyta</taxon>
        <taxon>Magnoliopsida</taxon>
        <taxon>Liliopsida</taxon>
        <taxon>Asparagales</taxon>
        <taxon>Orchidaceae</taxon>
        <taxon>Epidendroideae</taxon>
        <taxon>Malaxideae</taxon>
        <taxon>Dendrobiinae</taxon>
        <taxon>Dendrobium</taxon>
    </lineage>
</organism>